<name>A0ABT3SDC2_9MYCO</name>
<dbReference type="PANTHER" id="PTHR43244">
    <property type="match status" value="1"/>
</dbReference>
<evidence type="ECO:0000259" key="2">
    <source>
        <dbReference type="Pfam" id="PF00296"/>
    </source>
</evidence>
<dbReference type="InterPro" id="IPR011251">
    <property type="entry name" value="Luciferase-like_dom"/>
</dbReference>
<dbReference type="InterPro" id="IPR050564">
    <property type="entry name" value="F420-G6PD/mer"/>
</dbReference>
<dbReference type="Pfam" id="PF00296">
    <property type="entry name" value="Bac_luciferase"/>
    <property type="match status" value="1"/>
</dbReference>
<proteinExistence type="predicted"/>
<evidence type="ECO:0000313" key="4">
    <source>
        <dbReference type="Proteomes" id="UP001300745"/>
    </source>
</evidence>
<dbReference type="Proteomes" id="UP001300745">
    <property type="component" value="Unassembled WGS sequence"/>
</dbReference>
<keyword evidence="4" id="KW-1185">Reference proteome</keyword>
<evidence type="ECO:0000256" key="1">
    <source>
        <dbReference type="ARBA" id="ARBA00023002"/>
    </source>
</evidence>
<dbReference type="EMBL" id="JAPJDO010000009">
    <property type="protein sequence ID" value="MCX2937506.1"/>
    <property type="molecule type" value="Genomic_DNA"/>
</dbReference>
<dbReference type="InterPro" id="IPR036661">
    <property type="entry name" value="Luciferase-like_sf"/>
</dbReference>
<dbReference type="Gene3D" id="3.20.20.30">
    <property type="entry name" value="Luciferase-like domain"/>
    <property type="match status" value="1"/>
</dbReference>
<feature type="domain" description="Luciferase-like" evidence="2">
    <location>
        <begin position="25"/>
        <end position="250"/>
    </location>
</feature>
<gene>
    <name evidence="3" type="ORF">ORI27_12400</name>
</gene>
<dbReference type="PANTHER" id="PTHR43244:SF1">
    <property type="entry name" value="5,10-METHYLENETETRAHYDROMETHANOPTERIN REDUCTASE"/>
    <property type="match status" value="1"/>
</dbReference>
<dbReference type="SUPFAM" id="SSF51679">
    <property type="entry name" value="Bacterial luciferase-like"/>
    <property type="match status" value="1"/>
</dbReference>
<sequence length="314" mass="33726">MDNNEPRLPTPRVVIRTPRGSLTSGASALRDWVARVEMTPIEGVFTGDHISFHNGSGYEGLIEATAVVAASQRLTVWTAVYLLALRHPVPVARAISSLAAVAKDRFVFGVGLGGEDPHELEICGVDPHTRGRRLDSHLAVVRSLMAGETVSVHDEFVDIPEATIRPVPNPPVPVLVGGRSDAALRRVARDADGWIAIWTSVERARAALATIADHAAACGRTQIPNRNALMVWCGFGPSRQHAQSLVAPVMEDLYKIPFTRFEQYTPCGTPEDVAEAIAPYLELGFDDVLLNGVADDPSNLIKLSAEVATILGAP</sequence>
<organism evidence="3 4">
    <name type="scientific">Mycobacterium pinniadriaticum</name>
    <dbReference type="NCBI Taxonomy" id="2994102"/>
    <lineage>
        <taxon>Bacteria</taxon>
        <taxon>Bacillati</taxon>
        <taxon>Actinomycetota</taxon>
        <taxon>Actinomycetes</taxon>
        <taxon>Mycobacteriales</taxon>
        <taxon>Mycobacteriaceae</taxon>
        <taxon>Mycobacterium</taxon>
    </lineage>
</organism>
<comment type="caution">
    <text evidence="3">The sequence shown here is derived from an EMBL/GenBank/DDBJ whole genome shotgun (WGS) entry which is preliminary data.</text>
</comment>
<accession>A0ABT3SDC2</accession>
<protein>
    <submittedName>
        <fullName evidence="3">LLM class flavin-dependent oxidoreductase</fullName>
    </submittedName>
</protein>
<evidence type="ECO:0000313" key="3">
    <source>
        <dbReference type="EMBL" id="MCX2937506.1"/>
    </source>
</evidence>
<reference evidence="3 4" key="1">
    <citation type="submission" date="2022-11" db="EMBL/GenBank/DDBJ databases">
        <title>Mycobacterium sp. nov.</title>
        <authorList>
            <person name="Papic B."/>
            <person name="Spicic S."/>
            <person name="Duvnjak S."/>
        </authorList>
    </citation>
    <scope>NUCLEOTIDE SEQUENCE [LARGE SCALE GENOMIC DNA]</scope>
    <source>
        <strain evidence="3 4">CVI_P4</strain>
    </source>
</reference>
<keyword evidence="1" id="KW-0560">Oxidoreductase</keyword>
<dbReference type="RefSeq" id="WP_265997326.1">
    <property type="nucleotide sequence ID" value="NZ_JAPJDN010000009.1"/>
</dbReference>